<dbReference type="EMBL" id="QGTL01000001">
    <property type="protein sequence ID" value="PWV80763.1"/>
    <property type="molecule type" value="Genomic_DNA"/>
</dbReference>
<comment type="caution">
    <text evidence="1">The sequence shown here is derived from an EMBL/GenBank/DDBJ whole genome shotgun (WGS) entry which is preliminary data.</text>
</comment>
<evidence type="ECO:0000313" key="2">
    <source>
        <dbReference type="Proteomes" id="UP000246410"/>
    </source>
</evidence>
<keyword evidence="2" id="KW-1185">Reference proteome</keyword>
<reference evidence="1 2" key="1">
    <citation type="submission" date="2018-05" db="EMBL/GenBank/DDBJ databases">
        <title>Genomic Encyclopedia of Type Strains, Phase IV (KMG-IV): sequencing the most valuable type-strain genomes for metagenomic binning, comparative biology and taxonomic classification.</title>
        <authorList>
            <person name="Goeker M."/>
        </authorList>
    </citation>
    <scope>NUCLEOTIDE SEQUENCE [LARGE SCALE GENOMIC DNA]</scope>
    <source>
        <strain evidence="1 2">DSM 44717</strain>
    </source>
</reference>
<organism evidence="1 2">
    <name type="scientific">Nocardia neocaledoniensis</name>
    <dbReference type="NCBI Taxonomy" id="236511"/>
    <lineage>
        <taxon>Bacteria</taxon>
        <taxon>Bacillati</taxon>
        <taxon>Actinomycetota</taxon>
        <taxon>Actinomycetes</taxon>
        <taxon>Mycobacteriales</taxon>
        <taxon>Nocardiaceae</taxon>
        <taxon>Nocardia</taxon>
    </lineage>
</organism>
<name>A0A317P0J5_9NOCA</name>
<protein>
    <submittedName>
        <fullName evidence="1">Uncharacterized protein</fullName>
    </submittedName>
</protein>
<gene>
    <name evidence="1" type="ORF">DFR69_10199</name>
</gene>
<proteinExistence type="predicted"/>
<sequence length="37" mass="3891">MGSFDELLLGILGGMASANQGDLLLETFLGSLESFFP</sequence>
<accession>A0A317P0J5</accession>
<evidence type="ECO:0000313" key="1">
    <source>
        <dbReference type="EMBL" id="PWV80763.1"/>
    </source>
</evidence>
<dbReference type="AlphaFoldDB" id="A0A317P0J5"/>
<dbReference type="Proteomes" id="UP000246410">
    <property type="component" value="Unassembled WGS sequence"/>
</dbReference>